<dbReference type="PROSITE" id="PS50103">
    <property type="entry name" value="ZF_C3H1"/>
    <property type="match status" value="2"/>
</dbReference>
<feature type="zinc finger region" description="C3H1-type" evidence="6">
    <location>
        <begin position="73"/>
        <end position="99"/>
    </location>
</feature>
<dbReference type="GO" id="GO:0003950">
    <property type="term" value="F:NAD+ poly-ADP-ribosyltransferase activity"/>
    <property type="evidence" value="ECO:0007669"/>
    <property type="project" value="TreeGrafter"/>
</dbReference>
<evidence type="ECO:0000256" key="1">
    <source>
        <dbReference type="ARBA" id="ARBA00022553"/>
    </source>
</evidence>
<keyword evidence="5 6" id="KW-0862">Zinc</keyword>
<keyword evidence="4 6" id="KW-0863">Zinc-finger</keyword>
<proteinExistence type="predicted"/>
<evidence type="ECO:0000256" key="6">
    <source>
        <dbReference type="PROSITE-ProRule" id="PRU00723"/>
    </source>
</evidence>
<dbReference type="PANTHER" id="PTHR45740">
    <property type="entry name" value="POLY [ADP-RIBOSE] POLYMERASE"/>
    <property type="match status" value="1"/>
</dbReference>
<keyword evidence="9" id="KW-1185">Reference proteome</keyword>
<dbReference type="Ensembl" id="ENSMMOT00000008295.1">
    <property type="protein sequence ID" value="ENSMMOP00000008145.1"/>
    <property type="gene ID" value="ENSMMOG00000006317.1"/>
</dbReference>
<dbReference type="AlphaFoldDB" id="A0A3Q4ATY5"/>
<keyword evidence="3" id="KW-0677">Repeat</keyword>
<dbReference type="InterPro" id="IPR000571">
    <property type="entry name" value="Znf_CCCH"/>
</dbReference>
<organism evidence="8 9">
    <name type="scientific">Mola mola</name>
    <name type="common">Ocean sunfish</name>
    <name type="synonym">Tetraodon mola</name>
    <dbReference type="NCBI Taxonomy" id="94237"/>
    <lineage>
        <taxon>Eukaryota</taxon>
        <taxon>Metazoa</taxon>
        <taxon>Chordata</taxon>
        <taxon>Craniata</taxon>
        <taxon>Vertebrata</taxon>
        <taxon>Euteleostomi</taxon>
        <taxon>Actinopterygii</taxon>
        <taxon>Neopterygii</taxon>
        <taxon>Teleostei</taxon>
        <taxon>Neoteleostei</taxon>
        <taxon>Acanthomorphata</taxon>
        <taxon>Eupercaria</taxon>
        <taxon>Tetraodontiformes</taxon>
        <taxon>Molidae</taxon>
        <taxon>Mola</taxon>
    </lineage>
</organism>
<evidence type="ECO:0000256" key="3">
    <source>
        <dbReference type="ARBA" id="ARBA00022737"/>
    </source>
</evidence>
<keyword evidence="1" id="KW-0597">Phosphoprotein</keyword>
<feature type="domain" description="C3H1-type" evidence="7">
    <location>
        <begin position="73"/>
        <end position="99"/>
    </location>
</feature>
<evidence type="ECO:0000256" key="2">
    <source>
        <dbReference type="ARBA" id="ARBA00022723"/>
    </source>
</evidence>
<reference evidence="8" key="1">
    <citation type="submission" date="2025-08" db="UniProtKB">
        <authorList>
            <consortium name="Ensembl"/>
        </authorList>
    </citation>
    <scope>IDENTIFICATION</scope>
</reference>
<reference evidence="8" key="2">
    <citation type="submission" date="2025-09" db="UniProtKB">
        <authorList>
            <consortium name="Ensembl"/>
        </authorList>
    </citation>
    <scope>IDENTIFICATION</scope>
</reference>
<dbReference type="Proteomes" id="UP000261620">
    <property type="component" value="Unplaced"/>
</dbReference>
<protein>
    <recommendedName>
        <fullName evidence="7">C3H1-type domain-containing protein</fullName>
    </recommendedName>
</protein>
<keyword evidence="2 6" id="KW-0479">Metal-binding</keyword>
<dbReference type="Pfam" id="PF25261">
    <property type="entry name" value="zf-CCCH_PARP12"/>
    <property type="match status" value="1"/>
</dbReference>
<feature type="domain" description="C3H1-type" evidence="7">
    <location>
        <begin position="130"/>
        <end position="162"/>
    </location>
</feature>
<dbReference type="GO" id="GO:1990404">
    <property type="term" value="F:NAD+-protein mono-ADP-ribosyltransferase activity"/>
    <property type="evidence" value="ECO:0007669"/>
    <property type="project" value="TreeGrafter"/>
</dbReference>
<accession>A0A3Q4ATY5</accession>
<sequence>MESDILKFICANQGAVDTDYLVSNLGCSVSDIICNQEKFASCLPFGQPKVVVRTSLRLCRAKACEGSCGGLHLCKSFLFSGFCQFSQSRKGCYFSHELSSDYNERILKEHGLNILSRTELCTLLLQSDDRLLPPICHDYNHGYGMFGYCPDGYGCKRLHVCERYLNRDCRCSRSHDFNAPQPSRVLQGVPQDLISSLKSIYANMQALKYHDQGNRRNKGSRPLRSSRLSCYYI</sequence>
<feature type="zinc finger region" description="C3H1-type" evidence="6">
    <location>
        <begin position="130"/>
        <end position="162"/>
    </location>
</feature>
<evidence type="ECO:0000313" key="9">
    <source>
        <dbReference type="Proteomes" id="UP000261620"/>
    </source>
</evidence>
<dbReference type="OMA" id="CANNGSI"/>
<evidence type="ECO:0000313" key="8">
    <source>
        <dbReference type="Ensembl" id="ENSMMOP00000008145.1"/>
    </source>
</evidence>
<dbReference type="InterPro" id="IPR057602">
    <property type="entry name" value="Zfn-CCCH_PARP12"/>
</dbReference>
<dbReference type="PANTHER" id="PTHR45740:SF15">
    <property type="entry name" value="ZINC FINGER CCCH TYPE DOMAIN CONTAINING 1-LIKE"/>
    <property type="match status" value="1"/>
</dbReference>
<dbReference type="GO" id="GO:0008270">
    <property type="term" value="F:zinc ion binding"/>
    <property type="evidence" value="ECO:0007669"/>
    <property type="project" value="UniProtKB-KW"/>
</dbReference>
<name>A0A3Q4ATY5_MOLML</name>
<dbReference type="InterPro" id="IPR051712">
    <property type="entry name" value="ARTD-AVP"/>
</dbReference>
<evidence type="ECO:0000256" key="4">
    <source>
        <dbReference type="ARBA" id="ARBA00022771"/>
    </source>
</evidence>
<evidence type="ECO:0000256" key="5">
    <source>
        <dbReference type="ARBA" id="ARBA00022833"/>
    </source>
</evidence>
<evidence type="ECO:0000259" key="7">
    <source>
        <dbReference type="PROSITE" id="PS50103"/>
    </source>
</evidence>
<dbReference type="GO" id="GO:0005634">
    <property type="term" value="C:nucleus"/>
    <property type="evidence" value="ECO:0007669"/>
    <property type="project" value="TreeGrafter"/>
</dbReference>